<protein>
    <recommendedName>
        <fullName evidence="3">Cell fate regulator YmcA, YheA/YmcA/DUF963 family (Controls sporulation, competence, biofilm development)</fullName>
    </recommendedName>
</protein>
<accession>A0A916JTI7</accession>
<dbReference type="AlphaFoldDB" id="A0A916JTI7"/>
<dbReference type="Pfam" id="PF06133">
    <property type="entry name" value="Com_YlbF"/>
    <property type="match status" value="1"/>
</dbReference>
<dbReference type="InterPro" id="IPR052767">
    <property type="entry name" value="Bact_com_dev_regulator"/>
</dbReference>
<evidence type="ECO:0000313" key="1">
    <source>
        <dbReference type="EMBL" id="CAG7602122.1"/>
    </source>
</evidence>
<dbReference type="PANTHER" id="PTHR38448">
    <property type="entry name" value="REGULATORY PROTEIN YLBF-RELATED"/>
    <property type="match status" value="1"/>
</dbReference>
<comment type="caution">
    <text evidence="1">The sequence shown here is derived from an EMBL/GenBank/DDBJ whole genome shotgun (WGS) entry which is preliminary data.</text>
</comment>
<evidence type="ECO:0008006" key="3">
    <source>
        <dbReference type="Google" id="ProtNLM"/>
    </source>
</evidence>
<dbReference type="EMBL" id="CAJVAS010000002">
    <property type="protein sequence ID" value="CAG7602122.1"/>
    <property type="molecule type" value="Genomic_DNA"/>
</dbReference>
<sequence length="157" mass="17960">MAEHQHNHSHSHPHTNECGMECFTNTEMIVREDILFKAKELAELISTSNEVQFFQKAEHQIASNDHIQTLISSIKKKQKELVAFQSFENQKMVDKIEKEVVELQEQLDSIPIVSEFKQTQEDINYLLQLVMSVIRDTISDKITVEEGKVAAGSGYGE</sequence>
<reference evidence="1" key="1">
    <citation type="submission" date="2021-06" db="EMBL/GenBank/DDBJ databases">
        <authorList>
            <person name="Criscuolo A."/>
        </authorList>
    </citation>
    <scope>NUCLEOTIDE SEQUENCE</scope>
    <source>
        <strain evidence="1">CIP111600</strain>
    </source>
</reference>
<dbReference type="PANTHER" id="PTHR38448:SF1">
    <property type="entry name" value="YLBF FAMILY REGULATOR"/>
    <property type="match status" value="1"/>
</dbReference>
<dbReference type="RefSeq" id="WP_425517325.1">
    <property type="nucleotide sequence ID" value="NZ_CAJVAS010000002.1"/>
</dbReference>
<dbReference type="InterPro" id="IPR010368">
    <property type="entry name" value="Com_YlbF"/>
</dbReference>
<name>A0A916JTI7_9BACL</name>
<keyword evidence="2" id="KW-1185">Reference proteome</keyword>
<dbReference type="Proteomes" id="UP000693672">
    <property type="component" value="Unassembled WGS sequence"/>
</dbReference>
<evidence type="ECO:0000313" key="2">
    <source>
        <dbReference type="Proteomes" id="UP000693672"/>
    </source>
</evidence>
<organism evidence="1 2">
    <name type="scientific">Paenibacillus solanacearum</name>
    <dbReference type="NCBI Taxonomy" id="2048548"/>
    <lineage>
        <taxon>Bacteria</taxon>
        <taxon>Bacillati</taxon>
        <taxon>Bacillota</taxon>
        <taxon>Bacilli</taxon>
        <taxon>Bacillales</taxon>
        <taxon>Paenibacillaceae</taxon>
        <taxon>Paenibacillus</taxon>
    </lineage>
</organism>
<proteinExistence type="predicted"/>
<gene>
    <name evidence="1" type="ORF">PAESOLCIP111_00478</name>
</gene>